<organism evidence="3 4">
    <name type="scientific">Arachis hypogaea</name>
    <name type="common">Peanut</name>
    <dbReference type="NCBI Taxonomy" id="3818"/>
    <lineage>
        <taxon>Eukaryota</taxon>
        <taxon>Viridiplantae</taxon>
        <taxon>Streptophyta</taxon>
        <taxon>Embryophyta</taxon>
        <taxon>Tracheophyta</taxon>
        <taxon>Spermatophyta</taxon>
        <taxon>Magnoliopsida</taxon>
        <taxon>eudicotyledons</taxon>
        <taxon>Gunneridae</taxon>
        <taxon>Pentapetalae</taxon>
        <taxon>rosids</taxon>
        <taxon>fabids</taxon>
        <taxon>Fabales</taxon>
        <taxon>Fabaceae</taxon>
        <taxon>Papilionoideae</taxon>
        <taxon>50 kb inversion clade</taxon>
        <taxon>dalbergioids sensu lato</taxon>
        <taxon>Dalbergieae</taxon>
        <taxon>Pterocarpus clade</taxon>
        <taxon>Arachis</taxon>
    </lineage>
</organism>
<sequence length="306" mass="34611">MFIVLYSQHGFVLSDPKNRVFLCSFLIVISLVCGAYLVGNAFTTKEYKQAKDTFKVPFKSEGKGNFRTVSFKFKAVAPRTRLVFYNSFYHTRIDDYESLCGPVLDQFQYFLKDLVNYDVKYQKQLLGVSTSEPQQKLRPKRLVPLSHTSEENIVTVPTTKGGVRRKHHRAWTLVEVMKLVDGVSRCSAGRWSEIKLLSFSSHSYRTSVDLKDKWRNLLKASFAQAPADEGAFRRAGYTEASVDRVSPAGLPPVSVLSALVNDEDGSMSSLPTLTNLALEYNFPIVSITDLISSVKKEKEDMYPEME</sequence>
<dbReference type="PANTHER" id="PTHR47122">
    <property type="entry name" value="MYB-LIKE DNA-BINDING DOMAIN CONTAINING PROTEIN, EXPRESSED"/>
    <property type="match status" value="1"/>
</dbReference>
<dbReference type="Proteomes" id="UP000289738">
    <property type="component" value="Chromosome B10"/>
</dbReference>
<evidence type="ECO:0000313" key="3">
    <source>
        <dbReference type="EMBL" id="RYQ84930.1"/>
    </source>
</evidence>
<accession>A0A444X5G5</accession>
<comment type="caution">
    <text evidence="3">The sequence shown here is derived from an EMBL/GenBank/DDBJ whole genome shotgun (WGS) entry which is preliminary data.</text>
</comment>
<dbReference type="GO" id="GO:0009231">
    <property type="term" value="P:riboflavin biosynthetic process"/>
    <property type="evidence" value="ECO:0007669"/>
    <property type="project" value="UniProtKB-UniPathway"/>
</dbReference>
<gene>
    <name evidence="3" type="ORF">Ahy_B10g104431</name>
</gene>
<feature type="transmembrane region" description="Helical" evidence="1">
    <location>
        <begin position="20"/>
        <end position="39"/>
    </location>
</feature>
<reference evidence="3 4" key="1">
    <citation type="submission" date="2019-01" db="EMBL/GenBank/DDBJ databases">
        <title>Sequencing of cultivated peanut Arachis hypogaea provides insights into genome evolution and oil improvement.</title>
        <authorList>
            <person name="Chen X."/>
        </authorList>
    </citation>
    <scope>NUCLEOTIDE SEQUENCE [LARGE SCALE GENOMIC DNA]</scope>
    <source>
        <strain evidence="4">cv. Fuhuasheng</strain>
        <tissue evidence="3">Leaves</tissue>
    </source>
</reference>
<keyword evidence="1" id="KW-0472">Membrane</keyword>
<dbReference type="AlphaFoldDB" id="A0A444X5G5"/>
<keyword evidence="4" id="KW-1185">Reference proteome</keyword>
<name>A0A444X5G5_ARAHY</name>
<dbReference type="Gene3D" id="1.10.246.220">
    <property type="match status" value="1"/>
</dbReference>
<feature type="domain" description="Myb-like" evidence="2">
    <location>
        <begin position="171"/>
        <end position="218"/>
    </location>
</feature>
<dbReference type="PANTHER" id="PTHR47122:SF4">
    <property type="entry name" value="TRF-LIKE 3"/>
    <property type="match status" value="1"/>
</dbReference>
<evidence type="ECO:0000259" key="2">
    <source>
        <dbReference type="PROSITE" id="PS50090"/>
    </source>
</evidence>
<dbReference type="SMART" id="SM00717">
    <property type="entry name" value="SANT"/>
    <property type="match status" value="1"/>
</dbReference>
<keyword evidence="1" id="KW-0812">Transmembrane</keyword>
<dbReference type="UniPathway" id="UPA00275"/>
<dbReference type="GO" id="GO:0008686">
    <property type="term" value="F:3,4-dihydroxy-2-butanone-4-phosphate synthase activity"/>
    <property type="evidence" value="ECO:0007669"/>
    <property type="project" value="InterPro"/>
</dbReference>
<dbReference type="SUPFAM" id="SSF55821">
    <property type="entry name" value="YrdC/RibB"/>
    <property type="match status" value="1"/>
</dbReference>
<dbReference type="InterPro" id="IPR001005">
    <property type="entry name" value="SANT/Myb"/>
</dbReference>
<dbReference type="STRING" id="3818.A0A444X5G5"/>
<dbReference type="InterPro" id="IPR017945">
    <property type="entry name" value="DHBP_synth_RibB-like_a/b_dom"/>
</dbReference>
<keyword evidence="1" id="KW-1133">Transmembrane helix</keyword>
<protein>
    <recommendedName>
        <fullName evidence="2">Myb-like domain-containing protein</fullName>
    </recommendedName>
</protein>
<evidence type="ECO:0000256" key="1">
    <source>
        <dbReference type="SAM" id="Phobius"/>
    </source>
</evidence>
<dbReference type="CDD" id="cd11660">
    <property type="entry name" value="SANT_TRF"/>
    <property type="match status" value="1"/>
</dbReference>
<dbReference type="Pfam" id="PF00926">
    <property type="entry name" value="DHBP_synthase"/>
    <property type="match status" value="1"/>
</dbReference>
<proteinExistence type="predicted"/>
<dbReference type="SUPFAM" id="SSF46689">
    <property type="entry name" value="Homeodomain-like"/>
    <property type="match status" value="1"/>
</dbReference>
<evidence type="ECO:0000313" key="4">
    <source>
        <dbReference type="Proteomes" id="UP000289738"/>
    </source>
</evidence>
<dbReference type="InterPro" id="IPR009057">
    <property type="entry name" value="Homeodomain-like_sf"/>
</dbReference>
<dbReference type="EMBL" id="SDMP01000020">
    <property type="protein sequence ID" value="RYQ84930.1"/>
    <property type="molecule type" value="Genomic_DNA"/>
</dbReference>
<dbReference type="PROSITE" id="PS50090">
    <property type="entry name" value="MYB_LIKE"/>
    <property type="match status" value="1"/>
</dbReference>
<dbReference type="InterPro" id="IPR000422">
    <property type="entry name" value="DHBP_synthase_RibB"/>
</dbReference>